<gene>
    <name evidence="2" type="ORF">BIP78_1038</name>
</gene>
<dbReference type="Proteomes" id="UP000287233">
    <property type="component" value="Chromosome"/>
</dbReference>
<dbReference type="EMBL" id="CP034928">
    <property type="protein sequence ID" value="QAA76804.1"/>
    <property type="molecule type" value="Genomic_DNA"/>
</dbReference>
<evidence type="ECO:0000256" key="1">
    <source>
        <dbReference type="SAM" id="SignalP"/>
    </source>
</evidence>
<evidence type="ECO:0008006" key="4">
    <source>
        <dbReference type="Google" id="ProtNLM"/>
    </source>
</evidence>
<feature type="chain" id="PRO_5019342716" description="PKD domain-containing protein" evidence="1">
    <location>
        <begin position="25"/>
        <end position="216"/>
    </location>
</feature>
<name>A0A410FUX7_BIPS1</name>
<evidence type="ECO:0000313" key="3">
    <source>
        <dbReference type="Proteomes" id="UP000287233"/>
    </source>
</evidence>
<dbReference type="AlphaFoldDB" id="A0A410FUX7"/>
<evidence type="ECO:0000313" key="2">
    <source>
        <dbReference type="EMBL" id="QAA76804.1"/>
    </source>
</evidence>
<reference evidence="3" key="1">
    <citation type="submission" date="2018-12" db="EMBL/GenBank/DDBJ databases">
        <title>Complete genome sequence of an uncultured bacterium of the candidate phylum Bipolaricaulota.</title>
        <authorList>
            <person name="Kadnikov V.V."/>
            <person name="Mardanov A.V."/>
            <person name="Beletsky A.V."/>
            <person name="Frank Y.A."/>
            <person name="Karnachuk O.V."/>
            <person name="Ravin N.V."/>
        </authorList>
    </citation>
    <scope>NUCLEOTIDE SEQUENCE [LARGE SCALE GENOMIC DNA]</scope>
</reference>
<proteinExistence type="predicted"/>
<protein>
    <recommendedName>
        <fullName evidence="4">PKD domain-containing protein</fullName>
    </recommendedName>
</protein>
<sequence>MRTLVLATCSGVLAGVLGLAQTMALVPSTAIPNPGTEISFQVTGAPAGAQFRWDFNGDGRPDATTNQPWASWTVPAGYWEVTVEVVQNARVLSRLSAAVAANAQLGAFRVARWNAGALEVTVTLFAKQSLVAPALTETVPPGWAAVVVDDGGAVYRRGDVLEVLWSTYLDPGMAVQIVYALYPPSAAGSSARLSGTASAYQAGRRIEARIAGVVSF</sequence>
<organism evidence="2 3">
    <name type="scientific">Bipolaricaulis sibiricus</name>
    <dbReference type="NCBI Taxonomy" id="2501609"/>
    <lineage>
        <taxon>Bacteria</taxon>
        <taxon>Candidatus Bipolaricaulota</taxon>
        <taxon>Candidatus Bipolaricaulia</taxon>
        <taxon>Candidatus Bipolaricaulales</taxon>
        <taxon>Candidatus Bipolaricaulaceae</taxon>
        <taxon>Candidatus Bipolaricaulis</taxon>
    </lineage>
</organism>
<accession>A0A410FUX7</accession>
<dbReference type="KEGG" id="bih:BIP78_1038"/>
<feature type="signal peptide" evidence="1">
    <location>
        <begin position="1"/>
        <end position="24"/>
    </location>
</feature>
<keyword evidence="1" id="KW-0732">Signal</keyword>